<evidence type="ECO:0000313" key="2">
    <source>
        <dbReference type="Proteomes" id="UP000706039"/>
    </source>
</evidence>
<gene>
    <name evidence="1" type="ORF">K7G82_25460</name>
</gene>
<organism evidence="1 2">
    <name type="scientific">Sphingomonas colocasiae</name>
    <dbReference type="NCBI Taxonomy" id="1848973"/>
    <lineage>
        <taxon>Bacteria</taxon>
        <taxon>Pseudomonadati</taxon>
        <taxon>Pseudomonadota</taxon>
        <taxon>Alphaproteobacteria</taxon>
        <taxon>Sphingomonadales</taxon>
        <taxon>Sphingomonadaceae</taxon>
        <taxon>Sphingomonas</taxon>
    </lineage>
</organism>
<accession>A0ABS7PYE8</accession>
<name>A0ABS7PYE8_9SPHN</name>
<evidence type="ECO:0000313" key="1">
    <source>
        <dbReference type="EMBL" id="MBY8825675.1"/>
    </source>
</evidence>
<dbReference type="RefSeq" id="WP_222992784.1">
    <property type="nucleotide sequence ID" value="NZ_JAINVV010000013.1"/>
</dbReference>
<protein>
    <recommendedName>
        <fullName evidence="3">ImmA/IrrE family metallo-endopeptidase</fullName>
    </recommendedName>
</protein>
<dbReference type="Proteomes" id="UP000706039">
    <property type="component" value="Unassembled WGS sequence"/>
</dbReference>
<proteinExistence type="predicted"/>
<sequence length="167" mass="17967">MTIDDPIIAKILAFLDRIGIPSVAGPIEGETLLPGLTVRAGTLFFDAERLAWPGDLLHEAGHIAVTDPAVRAGLEDVEADPGQEMAAIAWSYAAALEIGIDPEIIFHEGGYRQVGGGGAVLRNFSNRNYIGAPMLQWYGMTAEPHQAENFGMPAYPVMTHWLRQATG</sequence>
<reference evidence="1 2" key="1">
    <citation type="submission" date="2021-08" db="EMBL/GenBank/DDBJ databases">
        <authorList>
            <person name="Tuo L."/>
        </authorList>
    </citation>
    <scope>NUCLEOTIDE SEQUENCE [LARGE SCALE GENOMIC DNA]</scope>
    <source>
        <strain evidence="1 2">JCM 31229</strain>
    </source>
</reference>
<keyword evidence="2" id="KW-1185">Reference proteome</keyword>
<comment type="caution">
    <text evidence="1">The sequence shown here is derived from an EMBL/GenBank/DDBJ whole genome shotgun (WGS) entry which is preliminary data.</text>
</comment>
<evidence type="ECO:0008006" key="3">
    <source>
        <dbReference type="Google" id="ProtNLM"/>
    </source>
</evidence>
<dbReference type="EMBL" id="JAINVV010000013">
    <property type="protein sequence ID" value="MBY8825675.1"/>
    <property type="molecule type" value="Genomic_DNA"/>
</dbReference>